<dbReference type="OrthoDB" id="196957at2759"/>
<dbReference type="GO" id="GO:0016567">
    <property type="term" value="P:protein ubiquitination"/>
    <property type="evidence" value="ECO:0007669"/>
    <property type="project" value="TreeGrafter"/>
</dbReference>
<keyword evidence="3" id="KW-0677">Repeat</keyword>
<dbReference type="PANTHER" id="PTHR14205:SF15">
    <property type="entry name" value="EARP AND GARP COMPLEX-INTERACTING PROTEIN 1"/>
    <property type="match status" value="1"/>
</dbReference>
<evidence type="ECO:0000259" key="5">
    <source>
        <dbReference type="Pfam" id="PF23609"/>
    </source>
</evidence>
<dbReference type="Proteomes" id="UP000549394">
    <property type="component" value="Unassembled WGS sequence"/>
</dbReference>
<dbReference type="SUPFAM" id="SSF50978">
    <property type="entry name" value="WD40 repeat-like"/>
    <property type="match status" value="1"/>
</dbReference>
<feature type="repeat" description="WD" evidence="4">
    <location>
        <begin position="217"/>
        <end position="259"/>
    </location>
</feature>
<dbReference type="PANTHER" id="PTHR14205">
    <property type="entry name" value="WD-REPEAT PROTEIN"/>
    <property type="match status" value="1"/>
</dbReference>
<accession>A0A7I8VJ69</accession>
<dbReference type="SMART" id="SM00320">
    <property type="entry name" value="WD40"/>
    <property type="match status" value="3"/>
</dbReference>
<comment type="similarity">
    <text evidence="1">Belongs to the WD repeat EIPR1 family.</text>
</comment>
<dbReference type="PROSITE" id="PS00678">
    <property type="entry name" value="WD_REPEATS_1"/>
    <property type="match status" value="1"/>
</dbReference>
<dbReference type="PROSITE" id="PS50294">
    <property type="entry name" value="WD_REPEATS_REGION"/>
    <property type="match status" value="1"/>
</dbReference>
<evidence type="ECO:0000256" key="1">
    <source>
        <dbReference type="ARBA" id="ARBA00005672"/>
    </source>
</evidence>
<proteinExistence type="inferred from homology"/>
<dbReference type="InterPro" id="IPR001680">
    <property type="entry name" value="WD40_rpt"/>
</dbReference>
<sequence>MEDEAAVIYGLEFQCRCLTAQIAETELIKFLAGTQSLKHDNQVHLIEYDDDHNTVSKDVYAHNVGEIWHIAACPWDKTIFSTIYSKTVESKREVTSTLWKIPESDKHSSQDNHHAKELTKLIDFGTLDYGDVNQVIFHPSTEDHEVITLVDNHILQWDVGSDECKIKNSFSLEVKGQKSLTCGKWGPHHNCVQICTANDTTLRGWDLRTKKSVYTIENAHSQLIRDLDYNPNRQYYLASCGDDCKVKFWDVRNTKEEVKVLSDHSHWVWSVRFNHFHDQLVLTSSSDSRVILSSTVSISSETYGALLEEDNINDDNTNDKSINDEENKRVPQQDGIVKIYDEHEESVYAAEWSSADSWVFASLSYDGRLVVNRAPRSERFKIYFDGMGED</sequence>
<gene>
    <name evidence="6" type="ORF">DGYR_LOCUS4463</name>
</gene>
<feature type="domain" description="EIPR1-like beta-propeller" evidence="5">
    <location>
        <begin position="5"/>
        <end position="292"/>
    </location>
</feature>
<dbReference type="FunFam" id="2.130.10.10:FF:000732">
    <property type="entry name" value="EARP-interacting protein homolog"/>
    <property type="match status" value="1"/>
</dbReference>
<reference evidence="6 7" key="1">
    <citation type="submission" date="2020-08" db="EMBL/GenBank/DDBJ databases">
        <authorList>
            <person name="Hejnol A."/>
        </authorList>
    </citation>
    <scope>NUCLEOTIDE SEQUENCE [LARGE SCALE GENOMIC DNA]</scope>
</reference>
<dbReference type="Gene3D" id="2.130.10.10">
    <property type="entry name" value="YVTN repeat-like/Quinoprotein amine dehydrogenase"/>
    <property type="match status" value="1"/>
</dbReference>
<evidence type="ECO:0000256" key="4">
    <source>
        <dbReference type="PROSITE-ProRule" id="PRU00221"/>
    </source>
</evidence>
<dbReference type="InterPro" id="IPR015943">
    <property type="entry name" value="WD40/YVTN_repeat-like_dom_sf"/>
</dbReference>
<comment type="caution">
    <text evidence="6">The sequence shown here is derived from an EMBL/GenBank/DDBJ whole genome shotgun (WGS) entry which is preliminary data.</text>
</comment>
<dbReference type="InterPro" id="IPR019775">
    <property type="entry name" value="WD40_repeat_CS"/>
</dbReference>
<evidence type="ECO:0000313" key="7">
    <source>
        <dbReference type="Proteomes" id="UP000549394"/>
    </source>
</evidence>
<dbReference type="InterPro" id="IPR036322">
    <property type="entry name" value="WD40_repeat_dom_sf"/>
</dbReference>
<dbReference type="Pfam" id="PF00400">
    <property type="entry name" value="WD40"/>
    <property type="match status" value="1"/>
</dbReference>
<evidence type="ECO:0000313" key="6">
    <source>
        <dbReference type="EMBL" id="CAD5115758.1"/>
    </source>
</evidence>
<dbReference type="InterPro" id="IPR040323">
    <property type="entry name" value="EIPR1"/>
</dbReference>
<organism evidence="6 7">
    <name type="scientific">Dimorphilus gyrociliatus</name>
    <dbReference type="NCBI Taxonomy" id="2664684"/>
    <lineage>
        <taxon>Eukaryota</taxon>
        <taxon>Metazoa</taxon>
        <taxon>Spiralia</taxon>
        <taxon>Lophotrochozoa</taxon>
        <taxon>Annelida</taxon>
        <taxon>Polychaeta</taxon>
        <taxon>Polychaeta incertae sedis</taxon>
        <taxon>Dinophilidae</taxon>
        <taxon>Dimorphilus</taxon>
    </lineage>
</organism>
<dbReference type="AlphaFoldDB" id="A0A7I8VJ69"/>
<name>A0A7I8VJ69_9ANNE</name>
<dbReference type="Pfam" id="PF23609">
    <property type="entry name" value="Beta-prop_EIPR1"/>
    <property type="match status" value="1"/>
</dbReference>
<evidence type="ECO:0000256" key="3">
    <source>
        <dbReference type="ARBA" id="ARBA00022737"/>
    </source>
</evidence>
<keyword evidence="7" id="KW-1185">Reference proteome</keyword>
<evidence type="ECO:0000256" key="2">
    <source>
        <dbReference type="ARBA" id="ARBA00022574"/>
    </source>
</evidence>
<dbReference type="PROSITE" id="PS50082">
    <property type="entry name" value="WD_REPEATS_2"/>
    <property type="match status" value="1"/>
</dbReference>
<dbReference type="EMBL" id="CAJFCJ010000006">
    <property type="protein sequence ID" value="CAD5115758.1"/>
    <property type="molecule type" value="Genomic_DNA"/>
</dbReference>
<dbReference type="InterPro" id="IPR059104">
    <property type="entry name" value="Beta-prop_EIPR1-like"/>
</dbReference>
<protein>
    <recommendedName>
        <fullName evidence="5">EIPR1-like beta-propeller domain-containing protein</fullName>
    </recommendedName>
</protein>
<keyword evidence="2 4" id="KW-0853">WD repeat</keyword>